<dbReference type="InterPro" id="IPR014729">
    <property type="entry name" value="Rossmann-like_a/b/a_fold"/>
</dbReference>
<gene>
    <name evidence="2" type="ORF">G3M48_001526</name>
</gene>
<comment type="caution">
    <text evidence="2">The sequence shown here is derived from an EMBL/GenBank/DDBJ whole genome shotgun (WGS) entry which is preliminary data.</text>
</comment>
<feature type="domain" description="Asparagine synthetase" evidence="1">
    <location>
        <begin position="18"/>
        <end position="103"/>
    </location>
</feature>
<protein>
    <recommendedName>
        <fullName evidence="1">Asparagine synthetase domain-containing protein</fullName>
    </recommendedName>
</protein>
<evidence type="ECO:0000259" key="1">
    <source>
        <dbReference type="Pfam" id="PF00733"/>
    </source>
</evidence>
<dbReference type="GO" id="GO:0004066">
    <property type="term" value="F:asparagine synthase (glutamine-hydrolyzing) activity"/>
    <property type="evidence" value="ECO:0007669"/>
    <property type="project" value="InterPro"/>
</dbReference>
<sequence length="129" mass="14657">MTLPAVLSLFPQGRIFADRVLAARRSVPGSRLRSFFAAKDKMERWHPLHRSLYMWAKTLLLNTILTGLGDRSEMRHSIEGRPPFLDHLLAEHVNALPPSVKMRYVLDEGQDLAQGNADDYWWKSSGSGL</sequence>
<accession>A0AAW0RFU0</accession>
<dbReference type="AlphaFoldDB" id="A0AAW0RFU0"/>
<dbReference type="GO" id="GO:0006529">
    <property type="term" value="P:asparagine biosynthetic process"/>
    <property type="evidence" value="ECO:0007669"/>
    <property type="project" value="InterPro"/>
</dbReference>
<dbReference type="EMBL" id="JAAHCF010001436">
    <property type="protein sequence ID" value="KAK8140883.1"/>
    <property type="molecule type" value="Genomic_DNA"/>
</dbReference>
<evidence type="ECO:0000313" key="3">
    <source>
        <dbReference type="Proteomes" id="UP001397290"/>
    </source>
</evidence>
<proteinExistence type="predicted"/>
<organism evidence="2 3">
    <name type="scientific">Beauveria asiatica</name>
    <dbReference type="NCBI Taxonomy" id="1069075"/>
    <lineage>
        <taxon>Eukaryota</taxon>
        <taxon>Fungi</taxon>
        <taxon>Dikarya</taxon>
        <taxon>Ascomycota</taxon>
        <taxon>Pezizomycotina</taxon>
        <taxon>Sordariomycetes</taxon>
        <taxon>Hypocreomycetidae</taxon>
        <taxon>Hypocreales</taxon>
        <taxon>Cordycipitaceae</taxon>
        <taxon>Beauveria</taxon>
    </lineage>
</organism>
<dbReference type="Proteomes" id="UP001397290">
    <property type="component" value="Unassembled WGS sequence"/>
</dbReference>
<evidence type="ECO:0000313" key="2">
    <source>
        <dbReference type="EMBL" id="KAK8140883.1"/>
    </source>
</evidence>
<reference evidence="2 3" key="1">
    <citation type="submission" date="2020-02" db="EMBL/GenBank/DDBJ databases">
        <title>Comparative genomics of the hypocrealean fungal genus Beauvera.</title>
        <authorList>
            <person name="Showalter D.N."/>
            <person name="Bushley K.E."/>
            <person name="Rehner S.A."/>
        </authorList>
    </citation>
    <scope>NUCLEOTIDE SEQUENCE [LARGE SCALE GENOMIC DNA]</scope>
    <source>
        <strain evidence="2 3">ARSEF4384</strain>
    </source>
</reference>
<dbReference type="InterPro" id="IPR001962">
    <property type="entry name" value="Asn_synthase"/>
</dbReference>
<dbReference type="Gene3D" id="3.40.50.620">
    <property type="entry name" value="HUPs"/>
    <property type="match status" value="1"/>
</dbReference>
<dbReference type="Pfam" id="PF00733">
    <property type="entry name" value="Asn_synthase"/>
    <property type="match status" value="1"/>
</dbReference>
<name>A0AAW0RFU0_9HYPO</name>
<keyword evidence="3" id="KW-1185">Reference proteome</keyword>
<dbReference type="SUPFAM" id="SSF52402">
    <property type="entry name" value="Adenine nucleotide alpha hydrolases-like"/>
    <property type="match status" value="1"/>
</dbReference>